<dbReference type="Proteomes" id="UP000290545">
    <property type="component" value="Unassembled WGS sequence"/>
</dbReference>
<reference evidence="2 3" key="1">
    <citation type="submission" date="2019-01" db="EMBL/GenBank/DDBJ databases">
        <title>Filimonas sp. strain TTM-71.</title>
        <authorList>
            <person name="Chen W.-M."/>
        </authorList>
    </citation>
    <scope>NUCLEOTIDE SEQUENCE [LARGE SCALE GENOMIC DNA]</scope>
    <source>
        <strain evidence="2 3">TTM-71</strain>
    </source>
</reference>
<organism evidence="2 3">
    <name type="scientific">Filimonas effusa</name>
    <dbReference type="NCBI Taxonomy" id="2508721"/>
    <lineage>
        <taxon>Bacteria</taxon>
        <taxon>Pseudomonadati</taxon>
        <taxon>Bacteroidota</taxon>
        <taxon>Chitinophagia</taxon>
        <taxon>Chitinophagales</taxon>
        <taxon>Chitinophagaceae</taxon>
        <taxon>Filimonas</taxon>
    </lineage>
</organism>
<dbReference type="Pfam" id="PF20498">
    <property type="entry name" value="DUF6728"/>
    <property type="match status" value="1"/>
</dbReference>
<evidence type="ECO:0000313" key="3">
    <source>
        <dbReference type="Proteomes" id="UP000290545"/>
    </source>
</evidence>
<evidence type="ECO:0000313" key="2">
    <source>
        <dbReference type="EMBL" id="RXK87232.1"/>
    </source>
</evidence>
<dbReference type="RefSeq" id="WP_129002982.1">
    <property type="nucleotide sequence ID" value="NZ_SDHZ01000001.1"/>
</dbReference>
<accession>A0A4Q1DCQ2</accession>
<protein>
    <recommendedName>
        <fullName evidence="4">DUF2970 domain-containing protein</fullName>
    </recommendedName>
</protein>
<dbReference type="InterPro" id="IPR046615">
    <property type="entry name" value="DUF6728"/>
</dbReference>
<dbReference type="EMBL" id="SDHZ01000001">
    <property type="protein sequence ID" value="RXK87232.1"/>
    <property type="molecule type" value="Genomic_DNA"/>
</dbReference>
<evidence type="ECO:0000256" key="1">
    <source>
        <dbReference type="SAM" id="Phobius"/>
    </source>
</evidence>
<keyword evidence="1" id="KW-0472">Membrane</keyword>
<dbReference type="OrthoDB" id="886459at2"/>
<comment type="caution">
    <text evidence="2">The sequence shown here is derived from an EMBL/GenBank/DDBJ whole genome shotgun (WGS) entry which is preliminary data.</text>
</comment>
<keyword evidence="3" id="KW-1185">Reference proteome</keyword>
<gene>
    <name evidence="2" type="ORF">ESB13_10755</name>
</gene>
<keyword evidence="1" id="KW-1133">Transmembrane helix</keyword>
<sequence length="59" mass="7191">MSIFWRQVAEYLYLRKRDPKAPRNTNMRLMHGMNRISIIVFLLAVLIMIIRFLILPLFR</sequence>
<name>A0A4Q1DCQ2_9BACT</name>
<evidence type="ECO:0008006" key="4">
    <source>
        <dbReference type="Google" id="ProtNLM"/>
    </source>
</evidence>
<dbReference type="AlphaFoldDB" id="A0A4Q1DCQ2"/>
<keyword evidence="1" id="KW-0812">Transmembrane</keyword>
<feature type="transmembrane region" description="Helical" evidence="1">
    <location>
        <begin position="36"/>
        <end position="58"/>
    </location>
</feature>
<proteinExistence type="predicted"/>